<organism evidence="2 3">
    <name type="scientific">Brevundimonas albigilva</name>
    <dbReference type="NCBI Taxonomy" id="1312364"/>
    <lineage>
        <taxon>Bacteria</taxon>
        <taxon>Pseudomonadati</taxon>
        <taxon>Pseudomonadota</taxon>
        <taxon>Alphaproteobacteria</taxon>
        <taxon>Caulobacterales</taxon>
        <taxon>Caulobacteraceae</taxon>
        <taxon>Brevundimonas</taxon>
    </lineage>
</organism>
<sequence length="542" mass="57976">MAPTIYDTIYPDQLARFPSLADWFIESISFVALAIAILTAAVALRANTCHGWAIGAGTTFAFAYTVYDFVVLISSEQEVNFLASAVANIAGGVFVSMVYYLFAAIIIRLSRSSLGRATYKVLIGGAILAIGFLISLLSLMLLIVFYRPLQAPLEMAVPLPFDGWVRAKVRSPDENEPSYTNRFSAVPTGAKSKEVEISSPHEAGKIAWLQTGRGSKTKLEVYALDGCAGGMNPSLTEPPAMTMLGVSSLSVDNGTSFISIRSPKDYKLWSVISEIAYLSVSPNDTGGLDIFSSARPLDRLEIEASDTVEILVSAILLTFGDEGAVSPQPQRLSFSVDGKPVAAVLSPKGGVNPKDKLKCSQLVPSENLDTTSHGQPAMISTSSLAGGLFFRLTPEPDSPYASTTSSLSVVETNGMIQASLLEMRAGSDFGDADYIGTSGAVRDVSVYGLQMSGGIDRLFAVGDFDVFLGPDKALRVSGEASALAQSGQRLNRTRWEFASDTVRWGALITAFGLVATSAAFVRRSIKGRVRRSPLWFFKTRGV</sequence>
<dbReference type="RefSeq" id="WP_250202489.1">
    <property type="nucleotide sequence ID" value="NZ_CP097649.1"/>
</dbReference>
<protein>
    <submittedName>
        <fullName evidence="2">Uncharacterized protein</fullName>
    </submittedName>
</protein>
<keyword evidence="1" id="KW-0472">Membrane</keyword>
<dbReference type="Proteomes" id="UP001055429">
    <property type="component" value="Chromosome"/>
</dbReference>
<evidence type="ECO:0000256" key="1">
    <source>
        <dbReference type="SAM" id="Phobius"/>
    </source>
</evidence>
<keyword evidence="1" id="KW-0812">Transmembrane</keyword>
<keyword evidence="1" id="KW-1133">Transmembrane helix</keyword>
<evidence type="ECO:0000313" key="2">
    <source>
        <dbReference type="EMBL" id="URI16667.1"/>
    </source>
</evidence>
<reference evidence="2" key="1">
    <citation type="submission" date="2022-05" db="EMBL/GenBank/DDBJ databases">
        <title>Brevundimonas albigilva TT17 genome sequence.</title>
        <authorList>
            <person name="Lee K."/>
            <person name="Son H."/>
        </authorList>
    </citation>
    <scope>NUCLEOTIDE SEQUENCE</scope>
    <source>
        <strain evidence="2">TT17</strain>
    </source>
</reference>
<feature type="transmembrane region" description="Helical" evidence="1">
    <location>
        <begin position="121"/>
        <end position="146"/>
    </location>
</feature>
<dbReference type="EMBL" id="CP097649">
    <property type="protein sequence ID" value="URI16667.1"/>
    <property type="molecule type" value="Genomic_DNA"/>
</dbReference>
<accession>A0ABY4SPJ0</accession>
<feature type="transmembrane region" description="Helical" evidence="1">
    <location>
        <begin position="85"/>
        <end position="109"/>
    </location>
</feature>
<name>A0ABY4SPJ0_9CAUL</name>
<feature type="transmembrane region" description="Helical" evidence="1">
    <location>
        <begin position="51"/>
        <end position="73"/>
    </location>
</feature>
<keyword evidence="3" id="KW-1185">Reference proteome</keyword>
<feature type="transmembrane region" description="Helical" evidence="1">
    <location>
        <begin position="23"/>
        <end position="44"/>
    </location>
</feature>
<evidence type="ECO:0000313" key="3">
    <source>
        <dbReference type="Proteomes" id="UP001055429"/>
    </source>
</evidence>
<feature type="transmembrane region" description="Helical" evidence="1">
    <location>
        <begin position="502"/>
        <end position="521"/>
    </location>
</feature>
<proteinExistence type="predicted"/>
<gene>
    <name evidence="2" type="ORF">M8231_06775</name>
</gene>